<dbReference type="RefSeq" id="XP_016656916.1">
    <property type="nucleotide sequence ID" value="XM_016801427.2"/>
</dbReference>
<dbReference type="EnsemblMetazoa" id="XM_016801427.2">
    <property type="protein sequence ID" value="XP_016656916.1"/>
    <property type="gene ID" value="LOC107882695"/>
</dbReference>
<name>A0A8R2H3N7_ACYPI</name>
<evidence type="ECO:0000313" key="2">
    <source>
        <dbReference type="Proteomes" id="UP000007819"/>
    </source>
</evidence>
<sequence length="153" mass="18130">MVIYLHSRKVKFMNHSLSLYGRQLVYYNYELSDHTRLLPVFVNQFVYEDNGRKIVYFGRKLVCIGTSIPENNVYTYLHISIDFLFPEILDNISISVLQTRLYPVTQLQIQSITVSSNVQYIELYNISEALCVTTMNVPKFRDLRLDRVNMYRK</sequence>
<reference evidence="1" key="2">
    <citation type="submission" date="2022-06" db="UniProtKB">
        <authorList>
            <consortium name="EnsemblMetazoa"/>
        </authorList>
    </citation>
    <scope>IDENTIFICATION</scope>
</reference>
<keyword evidence="2" id="KW-1185">Reference proteome</keyword>
<accession>A0A8R2H3N7</accession>
<dbReference type="KEGG" id="api:107882695"/>
<dbReference type="Proteomes" id="UP000007819">
    <property type="component" value="Chromosome A3"/>
</dbReference>
<reference evidence="2" key="1">
    <citation type="submission" date="2010-06" db="EMBL/GenBank/DDBJ databases">
        <authorList>
            <person name="Jiang H."/>
            <person name="Abraham K."/>
            <person name="Ali S."/>
            <person name="Alsbrooks S.L."/>
            <person name="Anim B.N."/>
            <person name="Anosike U.S."/>
            <person name="Attaway T."/>
            <person name="Bandaranaike D.P."/>
            <person name="Battles P.K."/>
            <person name="Bell S.N."/>
            <person name="Bell A.V."/>
            <person name="Beltran B."/>
            <person name="Bickham C."/>
            <person name="Bustamante Y."/>
            <person name="Caleb T."/>
            <person name="Canada A."/>
            <person name="Cardenas V."/>
            <person name="Carter K."/>
            <person name="Chacko J."/>
            <person name="Chandrabose M.N."/>
            <person name="Chavez D."/>
            <person name="Chavez A."/>
            <person name="Chen L."/>
            <person name="Chu H.-S."/>
            <person name="Claassen K.J."/>
            <person name="Cockrell R."/>
            <person name="Collins M."/>
            <person name="Cooper J.A."/>
            <person name="Cree A."/>
            <person name="Curry S.M."/>
            <person name="Da Y."/>
            <person name="Dao M.D."/>
            <person name="Das B."/>
            <person name="Davila M.-L."/>
            <person name="Davy-Carroll L."/>
            <person name="Denson S."/>
            <person name="Dinh H."/>
            <person name="Ebong V.E."/>
            <person name="Edwards J.R."/>
            <person name="Egan A."/>
            <person name="El-Daye J."/>
            <person name="Escobedo L."/>
            <person name="Fernandez S."/>
            <person name="Fernando P.R."/>
            <person name="Flagg N."/>
            <person name="Forbes L.D."/>
            <person name="Fowler R.G."/>
            <person name="Fu Q."/>
            <person name="Gabisi R.A."/>
            <person name="Ganer J."/>
            <person name="Garbino Pronczuk A."/>
            <person name="Garcia R.M."/>
            <person name="Garner T."/>
            <person name="Garrett T.E."/>
            <person name="Gonzalez D.A."/>
            <person name="Hamid H."/>
            <person name="Hawkins E.S."/>
            <person name="Hirani K."/>
            <person name="Hogues M.E."/>
            <person name="Hollins B."/>
            <person name="Hsiao C.-H."/>
            <person name="Jabil R."/>
            <person name="James M.L."/>
            <person name="Jhangiani S.N."/>
            <person name="Johnson B."/>
            <person name="Johnson Q."/>
            <person name="Joshi V."/>
            <person name="Kalu J.B."/>
            <person name="Kam C."/>
            <person name="Kashfia A."/>
            <person name="Keebler J."/>
            <person name="Kisamo H."/>
            <person name="Kovar C.L."/>
            <person name="Lago L.A."/>
            <person name="Lai C.-Y."/>
            <person name="Laidlaw J."/>
            <person name="Lara F."/>
            <person name="Le T.-K."/>
            <person name="Lee S.L."/>
            <person name="Legall F.H."/>
            <person name="Lemon S.J."/>
            <person name="Lewis L.R."/>
            <person name="Li B."/>
            <person name="Liu Y."/>
            <person name="Liu Y.-S."/>
            <person name="Lopez J."/>
            <person name="Lozado R.J."/>
            <person name="Lu J."/>
            <person name="Madu R.C."/>
            <person name="Maheshwari M."/>
            <person name="Maheshwari R."/>
            <person name="Malloy K."/>
            <person name="Martinez E."/>
            <person name="Mathew T."/>
            <person name="Mercado I.C."/>
            <person name="Mercado C."/>
            <person name="Meyer B."/>
            <person name="Montgomery K."/>
            <person name="Morgan M.B."/>
            <person name="Munidasa M."/>
            <person name="Nazareth L.V."/>
            <person name="Nelson J."/>
            <person name="Ng B.M."/>
            <person name="Nguyen N.B."/>
            <person name="Nguyen P.Q."/>
            <person name="Nguyen T."/>
            <person name="Obregon M."/>
            <person name="Okwuonu G.O."/>
            <person name="Onwere C.G."/>
            <person name="Orozco G."/>
            <person name="Parra A."/>
            <person name="Patel S."/>
            <person name="Patil S."/>
            <person name="Perez A."/>
            <person name="Perez Y."/>
            <person name="Pham C."/>
            <person name="Primus E.L."/>
            <person name="Pu L.-L."/>
            <person name="Puazo M."/>
            <person name="Qin X."/>
            <person name="Quiroz J.B."/>
            <person name="Reese J."/>
            <person name="Richards S."/>
            <person name="Rives C.M."/>
            <person name="Robberts R."/>
            <person name="Ruiz S.J."/>
            <person name="Ruiz M.J."/>
            <person name="Santibanez J."/>
            <person name="Schneider B.W."/>
            <person name="Sisson I."/>
            <person name="Smith M."/>
            <person name="Sodergren E."/>
            <person name="Song X.-Z."/>
            <person name="Song B.B."/>
            <person name="Summersgill H."/>
            <person name="Thelus R."/>
            <person name="Thornton R.D."/>
            <person name="Trejos Z.Y."/>
            <person name="Usmani K."/>
            <person name="Vattathil S."/>
            <person name="Villasana D."/>
            <person name="Walker D.L."/>
            <person name="Wang S."/>
            <person name="Wang K."/>
            <person name="White C.S."/>
            <person name="Williams A.C."/>
            <person name="Williamson J."/>
            <person name="Wilson K."/>
            <person name="Woghiren I.O."/>
            <person name="Woodworth J.R."/>
            <person name="Worley K.C."/>
            <person name="Wright R.A."/>
            <person name="Wu W."/>
            <person name="Young L."/>
            <person name="Zhang L."/>
            <person name="Zhang J."/>
            <person name="Zhu Y."/>
            <person name="Muzny D.M."/>
            <person name="Weinstock G."/>
            <person name="Gibbs R.A."/>
        </authorList>
    </citation>
    <scope>NUCLEOTIDE SEQUENCE [LARGE SCALE GENOMIC DNA]</scope>
    <source>
        <strain evidence="2">LSR1</strain>
    </source>
</reference>
<organism evidence="1 2">
    <name type="scientific">Acyrthosiphon pisum</name>
    <name type="common">Pea aphid</name>
    <dbReference type="NCBI Taxonomy" id="7029"/>
    <lineage>
        <taxon>Eukaryota</taxon>
        <taxon>Metazoa</taxon>
        <taxon>Ecdysozoa</taxon>
        <taxon>Arthropoda</taxon>
        <taxon>Hexapoda</taxon>
        <taxon>Insecta</taxon>
        <taxon>Pterygota</taxon>
        <taxon>Neoptera</taxon>
        <taxon>Paraneoptera</taxon>
        <taxon>Hemiptera</taxon>
        <taxon>Sternorrhyncha</taxon>
        <taxon>Aphidomorpha</taxon>
        <taxon>Aphidoidea</taxon>
        <taxon>Aphididae</taxon>
        <taxon>Macrosiphini</taxon>
        <taxon>Acyrthosiphon</taxon>
    </lineage>
</organism>
<dbReference type="GeneID" id="107882695"/>
<dbReference type="AlphaFoldDB" id="A0A8R2H3N7"/>
<evidence type="ECO:0000313" key="1">
    <source>
        <dbReference type="EnsemblMetazoa" id="XP_016656916.1"/>
    </source>
</evidence>
<proteinExistence type="predicted"/>
<protein>
    <submittedName>
        <fullName evidence="1">Uncharacterized protein</fullName>
    </submittedName>
</protein>